<evidence type="ECO:0000313" key="2">
    <source>
        <dbReference type="Proteomes" id="UP001152531"/>
    </source>
</evidence>
<gene>
    <name evidence="1" type="ORF">CLIB1444_03S05732</name>
</gene>
<accession>A0ACA9Y5K6</accession>
<dbReference type="EMBL" id="CALSDN010000003">
    <property type="protein sequence ID" value="CAH6720159.1"/>
    <property type="molecule type" value="Genomic_DNA"/>
</dbReference>
<name>A0ACA9Y5K6_9ASCO</name>
<reference evidence="1" key="1">
    <citation type="submission" date="2022-06" db="EMBL/GenBank/DDBJ databases">
        <authorList>
            <person name="Legras J.-L."/>
            <person name="Devillers H."/>
            <person name="Grondin C."/>
        </authorList>
    </citation>
    <scope>NUCLEOTIDE SEQUENCE</scope>
    <source>
        <strain evidence="1">CLIB 1444</strain>
    </source>
</reference>
<proteinExistence type="predicted"/>
<sequence length="498" mass="56948">MNYQDDLLNDFASDDESENEVDDVEVGEVVIEEAEEFIKNEQSLEDEIQSIVNSSISIQDHLQQLDIDKVSDISKHLKIFNIIPQLKQRLSTFDEETSDFLKLISNSDYDNDEFIFFQTANQLINIIDQEIECLFKFIRFKYSVVFPELDSIINNPIDYIKIIQIIKQDLINIKHYEDQFHFLNKDKILVLIMSGLQNVKKQFVLNDEDFNQILVNCGKVNELIEISDILSKFIQRKLADLTPNLNKLIGPITTSQLLISCGSLNQLCLTPSCNLPSLGIKQLSSKSKNLTSKNIQMGYIFDNDMIKYLPDNILKSSIRILSGKIILAARIDLSKSCNDGSIGEKFKIEVQEKINKLLTPPESKGDKALAIPSEYKSKKRGGRKIRKLKQKFQLSELAKAQNKVEFGKREDSVINQFGEEVGFGIIKNSSLKKFNINTNTNAKLSKALKSRLENNDNEKSKHLDSFEIETKPKSQSIDDEFGDIILKKSKWVNDTMKK</sequence>
<keyword evidence="2" id="KW-1185">Reference proteome</keyword>
<comment type="caution">
    <text evidence="1">The sequence shown here is derived from an EMBL/GenBank/DDBJ whole genome shotgun (WGS) entry which is preliminary data.</text>
</comment>
<evidence type="ECO:0000313" key="1">
    <source>
        <dbReference type="EMBL" id="CAH6720159.1"/>
    </source>
</evidence>
<dbReference type="Proteomes" id="UP001152531">
    <property type="component" value="Unassembled WGS sequence"/>
</dbReference>
<organism evidence="1 2">
    <name type="scientific">[Candida] jaroonii</name>
    <dbReference type="NCBI Taxonomy" id="467808"/>
    <lineage>
        <taxon>Eukaryota</taxon>
        <taxon>Fungi</taxon>
        <taxon>Dikarya</taxon>
        <taxon>Ascomycota</taxon>
        <taxon>Saccharomycotina</taxon>
        <taxon>Pichiomycetes</taxon>
        <taxon>Debaryomycetaceae</taxon>
        <taxon>Yamadazyma</taxon>
    </lineage>
</organism>
<protein>
    <submittedName>
        <fullName evidence="1">Pre-mRNA-processing factor 31</fullName>
    </submittedName>
</protein>